<dbReference type="InterPro" id="IPR008969">
    <property type="entry name" value="CarboxyPept-like_regulatory"/>
</dbReference>
<dbReference type="EMBL" id="SBIW01000008">
    <property type="protein sequence ID" value="RWY49451.1"/>
    <property type="molecule type" value="Genomic_DNA"/>
</dbReference>
<evidence type="ECO:0000256" key="1">
    <source>
        <dbReference type="SAM" id="SignalP"/>
    </source>
</evidence>
<sequence length="353" mass="39746">MKYILLLILFSPIICLAQTRITGKVLNAADNKPVANASVFLSNATVGSKTADDGAFTLVNVRPGQYEFVVSVVGFQTYRQMVLAGIDDIKLPDIKLSAKTTELKEVTVVGNNDWEKNFEMFKSDFIGTSAAAQECKITNYDALTLDYDKNTRKLTGLSNDFLEIENKYLGYKIKYLLQAFDKDNRTGMLYFAGSSLFEDMPGSLSQKRRWQKRRKQTYIGSSMHFLRSVLADSMDAEGFSVMRLIRKPNPGYKEGGLDAKYIQTLLKTPLLKVPDFFRQTDRDGLYALAFTDCLYIKHRSNNLATILNINSPYAFFDHNGIIDDPAAVVFEGGWGRYRIAELLPVDFVPTEGK</sequence>
<reference evidence="2 3" key="1">
    <citation type="submission" date="2019-01" db="EMBL/GenBank/DDBJ databases">
        <title>Mucilaginibacter antarcticum sp. nov., isolated from antarctic soil.</title>
        <authorList>
            <person name="Yan Y.-Q."/>
            <person name="Du Z.-J."/>
        </authorList>
    </citation>
    <scope>NUCLEOTIDE SEQUENCE [LARGE SCALE GENOMIC DNA]</scope>
    <source>
        <strain evidence="2 3">F01003</strain>
    </source>
</reference>
<dbReference type="Pfam" id="PF13715">
    <property type="entry name" value="CarbopepD_reg_2"/>
    <property type="match status" value="1"/>
</dbReference>
<dbReference type="AlphaFoldDB" id="A0A3S3VJ68"/>
<dbReference type="GO" id="GO:0004180">
    <property type="term" value="F:carboxypeptidase activity"/>
    <property type="evidence" value="ECO:0007669"/>
    <property type="project" value="UniProtKB-KW"/>
</dbReference>
<accession>A0A3S3VJ68</accession>
<keyword evidence="2" id="KW-0378">Hydrolase</keyword>
<feature type="chain" id="PRO_5018742696" evidence="1">
    <location>
        <begin position="18"/>
        <end position="353"/>
    </location>
</feature>
<dbReference type="OrthoDB" id="9775095at2"/>
<feature type="signal peptide" evidence="1">
    <location>
        <begin position="1"/>
        <end position="17"/>
    </location>
</feature>
<dbReference type="Gene3D" id="2.60.40.1120">
    <property type="entry name" value="Carboxypeptidase-like, regulatory domain"/>
    <property type="match status" value="1"/>
</dbReference>
<name>A0A3S3VJ68_9SPHI</name>
<gene>
    <name evidence="2" type="ORF">EPL05_18790</name>
</gene>
<dbReference type="RefSeq" id="WP_128535523.1">
    <property type="nucleotide sequence ID" value="NZ_SBIW01000008.1"/>
</dbReference>
<dbReference type="Proteomes" id="UP000286701">
    <property type="component" value="Unassembled WGS sequence"/>
</dbReference>
<comment type="caution">
    <text evidence="2">The sequence shown here is derived from an EMBL/GenBank/DDBJ whole genome shotgun (WGS) entry which is preliminary data.</text>
</comment>
<evidence type="ECO:0000313" key="2">
    <source>
        <dbReference type="EMBL" id="RWY49451.1"/>
    </source>
</evidence>
<evidence type="ECO:0000313" key="3">
    <source>
        <dbReference type="Proteomes" id="UP000286701"/>
    </source>
</evidence>
<keyword evidence="2" id="KW-0645">Protease</keyword>
<keyword evidence="3" id="KW-1185">Reference proteome</keyword>
<proteinExistence type="predicted"/>
<dbReference type="SUPFAM" id="SSF49464">
    <property type="entry name" value="Carboxypeptidase regulatory domain-like"/>
    <property type="match status" value="1"/>
</dbReference>
<keyword evidence="2" id="KW-0121">Carboxypeptidase</keyword>
<keyword evidence="1" id="KW-0732">Signal</keyword>
<protein>
    <submittedName>
        <fullName evidence="2">Carboxypeptidase-like regulatory domain-containing protein</fullName>
    </submittedName>
</protein>
<organism evidence="2 3">
    <name type="scientific">Mucilaginibacter gilvus</name>
    <dbReference type="NCBI Taxonomy" id="2305909"/>
    <lineage>
        <taxon>Bacteria</taxon>
        <taxon>Pseudomonadati</taxon>
        <taxon>Bacteroidota</taxon>
        <taxon>Sphingobacteriia</taxon>
        <taxon>Sphingobacteriales</taxon>
        <taxon>Sphingobacteriaceae</taxon>
        <taxon>Mucilaginibacter</taxon>
    </lineage>
</organism>